<name>A0A4P9W6Q1_9FUNG</name>
<dbReference type="AlphaFoldDB" id="A0A4P9W6Q1"/>
<feature type="coiled-coil region" evidence="1">
    <location>
        <begin position="171"/>
        <end position="223"/>
    </location>
</feature>
<organism evidence="3 4">
    <name type="scientific">Blyttiomyces helicus</name>
    <dbReference type="NCBI Taxonomy" id="388810"/>
    <lineage>
        <taxon>Eukaryota</taxon>
        <taxon>Fungi</taxon>
        <taxon>Fungi incertae sedis</taxon>
        <taxon>Chytridiomycota</taxon>
        <taxon>Chytridiomycota incertae sedis</taxon>
        <taxon>Chytridiomycetes</taxon>
        <taxon>Chytridiomycetes incertae sedis</taxon>
        <taxon>Blyttiomyces</taxon>
    </lineage>
</organism>
<evidence type="ECO:0000313" key="3">
    <source>
        <dbReference type="EMBL" id="RKO88141.1"/>
    </source>
</evidence>
<dbReference type="EMBL" id="KZ996915">
    <property type="protein sequence ID" value="RKO88141.1"/>
    <property type="molecule type" value="Genomic_DNA"/>
</dbReference>
<reference evidence="4" key="1">
    <citation type="journal article" date="2018" name="Nat. Microbiol.">
        <title>Leveraging single-cell genomics to expand the fungal tree of life.</title>
        <authorList>
            <person name="Ahrendt S.R."/>
            <person name="Quandt C.A."/>
            <person name="Ciobanu D."/>
            <person name="Clum A."/>
            <person name="Salamov A."/>
            <person name="Andreopoulos B."/>
            <person name="Cheng J.F."/>
            <person name="Woyke T."/>
            <person name="Pelin A."/>
            <person name="Henrissat B."/>
            <person name="Reynolds N.K."/>
            <person name="Benny G.L."/>
            <person name="Smith M.E."/>
            <person name="James T.Y."/>
            <person name="Grigoriev I.V."/>
        </authorList>
    </citation>
    <scope>NUCLEOTIDE SEQUENCE [LARGE SCALE GENOMIC DNA]</scope>
</reference>
<evidence type="ECO:0000256" key="2">
    <source>
        <dbReference type="SAM" id="MobiDB-lite"/>
    </source>
</evidence>
<feature type="compositionally biased region" description="Pro residues" evidence="2">
    <location>
        <begin position="18"/>
        <end position="32"/>
    </location>
</feature>
<accession>A0A4P9W6Q1</accession>
<protein>
    <submittedName>
        <fullName evidence="3">Uncharacterized protein</fullName>
    </submittedName>
</protein>
<evidence type="ECO:0000313" key="4">
    <source>
        <dbReference type="Proteomes" id="UP000269721"/>
    </source>
</evidence>
<feature type="compositionally biased region" description="Basic and acidic residues" evidence="2">
    <location>
        <begin position="59"/>
        <end position="89"/>
    </location>
</feature>
<dbReference type="Proteomes" id="UP000269721">
    <property type="component" value="Unassembled WGS sequence"/>
</dbReference>
<feature type="region of interest" description="Disordered" evidence="2">
    <location>
        <begin position="13"/>
        <end position="90"/>
    </location>
</feature>
<keyword evidence="4" id="KW-1185">Reference proteome</keyword>
<sequence>MLCVDVSRLVTPLFSYPSPTPSPSPSPPPPEPVLSKQDLVADNVVRPLTPDDSEPGDCVQERDTPTPDAEIEHRRADIEHDDGKDSHEDLDTEVETDDEADALVAKFQHEPHAQLRKPLVSAMRVNGSVRVVKNRASFHEFVVVAYTWNADQYDRTSTEVAPLTKPDLIELLTYRAELQRHTQELYRLRQKAIDFQRREKARKDQLEMQKRELERERYDREREAERMASYDFYQRYSFAAAAASAAAAYSWGAAAGPGMGLDRVSGAHAIAGPSPLAAPPVAHDYWRAAAVAAASSSHLPAHMNPYGHQAASASYPTPQQLQYHPVAAVAAAAAAAAAAAHPGHSQFGNHHLPAAYPVFPAHQSYAHAQAYLPGPAVGHAAYTPVMYY</sequence>
<dbReference type="OrthoDB" id="5596610at2759"/>
<keyword evidence="1" id="KW-0175">Coiled coil</keyword>
<proteinExistence type="predicted"/>
<evidence type="ECO:0000256" key="1">
    <source>
        <dbReference type="SAM" id="Coils"/>
    </source>
</evidence>
<gene>
    <name evidence="3" type="ORF">BDK51DRAFT_47091</name>
</gene>